<dbReference type="RefSeq" id="WP_377124784.1">
    <property type="nucleotide sequence ID" value="NZ_JBHUHN010000001.1"/>
</dbReference>
<comment type="caution">
    <text evidence="1">The sequence shown here is derived from an EMBL/GenBank/DDBJ whole genome shotgun (WGS) entry which is preliminary data.</text>
</comment>
<name>A0ABW5XNT0_9SPHI</name>
<evidence type="ECO:0000313" key="2">
    <source>
        <dbReference type="Proteomes" id="UP001597601"/>
    </source>
</evidence>
<protein>
    <submittedName>
        <fullName evidence="1">DNA alkylation repair protein</fullName>
    </submittedName>
</protein>
<dbReference type="Proteomes" id="UP001597601">
    <property type="component" value="Unassembled WGS sequence"/>
</dbReference>
<reference evidence="2" key="1">
    <citation type="journal article" date="2019" name="Int. J. Syst. Evol. Microbiol.">
        <title>The Global Catalogue of Microorganisms (GCM) 10K type strain sequencing project: providing services to taxonomists for standard genome sequencing and annotation.</title>
        <authorList>
            <consortium name="The Broad Institute Genomics Platform"/>
            <consortium name="The Broad Institute Genome Sequencing Center for Infectious Disease"/>
            <person name="Wu L."/>
            <person name="Ma J."/>
        </authorList>
    </citation>
    <scope>NUCLEOTIDE SEQUENCE [LARGE SCALE GENOMIC DNA]</scope>
    <source>
        <strain evidence="2">KCTC 52232</strain>
    </source>
</reference>
<dbReference type="Gene3D" id="1.25.10.90">
    <property type="match status" value="1"/>
</dbReference>
<gene>
    <name evidence="1" type="ORF">ACFSYC_06570</name>
</gene>
<evidence type="ECO:0000313" key="1">
    <source>
        <dbReference type="EMBL" id="MFD2864348.1"/>
    </source>
</evidence>
<organism evidence="1 2">
    <name type="scientific">Mucilaginibacter antarcticus</name>
    <dbReference type="NCBI Taxonomy" id="1855725"/>
    <lineage>
        <taxon>Bacteria</taxon>
        <taxon>Pseudomonadati</taxon>
        <taxon>Bacteroidota</taxon>
        <taxon>Sphingobacteriia</taxon>
        <taxon>Sphingobacteriales</taxon>
        <taxon>Sphingobacteriaceae</taxon>
        <taxon>Mucilaginibacter</taxon>
    </lineage>
</organism>
<dbReference type="EMBL" id="JBHUON010000005">
    <property type="protein sequence ID" value="MFD2864348.1"/>
    <property type="molecule type" value="Genomic_DNA"/>
</dbReference>
<dbReference type="InterPro" id="IPR014825">
    <property type="entry name" value="DNA_alkylation"/>
</dbReference>
<proteinExistence type="predicted"/>
<keyword evidence="2" id="KW-1185">Reference proteome</keyword>
<dbReference type="CDD" id="cd06561">
    <property type="entry name" value="AlkD_like"/>
    <property type="match status" value="1"/>
</dbReference>
<dbReference type="PANTHER" id="PTHR41291">
    <property type="entry name" value="DNA ALKYLATION REPAIR PROTEIN"/>
    <property type="match status" value="1"/>
</dbReference>
<sequence>MDTTDTNASDVIDLLKEKADTRYHAGMQRFGIANEKALGVKIPEVRKLAKLIGRDHALAQKLWDTGIHEARILASMIADPKQVTPQQIDNWTKDFDSWDVCDQVCGNLFDRTPYAIEKALEFSAREEEFVKRAGFVLMAELAVHDKKAPDSVFIQFFPIIEREACDNRNFVKKAVNWALRQIGKRNAALRPLAIACAERILLQESKTAKWIARDALRELA</sequence>
<dbReference type="InterPro" id="IPR016024">
    <property type="entry name" value="ARM-type_fold"/>
</dbReference>
<dbReference type="Pfam" id="PF08713">
    <property type="entry name" value="DNA_alkylation"/>
    <property type="match status" value="1"/>
</dbReference>
<dbReference type="SUPFAM" id="SSF48371">
    <property type="entry name" value="ARM repeat"/>
    <property type="match status" value="1"/>
</dbReference>
<accession>A0ABW5XNT0</accession>
<dbReference type="PANTHER" id="PTHR41291:SF1">
    <property type="entry name" value="DNA ALKYLATION REPAIR PROTEIN"/>
    <property type="match status" value="1"/>
</dbReference>